<dbReference type="Proteomes" id="UP001595882">
    <property type="component" value="Unassembled WGS sequence"/>
</dbReference>
<dbReference type="Pfam" id="PF26344">
    <property type="entry name" value="YuzC"/>
    <property type="match status" value="1"/>
</dbReference>
<reference evidence="2" key="1">
    <citation type="journal article" date="2019" name="Int. J. Syst. Evol. Microbiol.">
        <title>The Global Catalogue of Microorganisms (GCM) 10K type strain sequencing project: providing services to taxonomists for standard genome sequencing and annotation.</title>
        <authorList>
            <consortium name="The Broad Institute Genomics Platform"/>
            <consortium name="The Broad Institute Genome Sequencing Center for Infectious Disease"/>
            <person name="Wu L."/>
            <person name="Ma J."/>
        </authorList>
    </citation>
    <scope>NUCLEOTIDE SEQUENCE [LARGE SCALE GENOMIC DNA]</scope>
    <source>
        <strain evidence="2">CCUG 37865</strain>
    </source>
</reference>
<evidence type="ECO:0000313" key="2">
    <source>
        <dbReference type="Proteomes" id="UP001595882"/>
    </source>
</evidence>
<dbReference type="InterPro" id="IPR058870">
    <property type="entry name" value="YuzC"/>
</dbReference>
<evidence type="ECO:0008006" key="3">
    <source>
        <dbReference type="Google" id="ProtNLM"/>
    </source>
</evidence>
<accession>A0ABV8WQS0</accession>
<keyword evidence="2" id="KW-1185">Reference proteome</keyword>
<sequence length="90" mass="9952">MFQQSAAAFQKIARESITILEKFTEPEFSQSLMTAAQAGNQKEVDRLIKSIGTSTPVEVKYTPTGLLLTIYADAQGTQCCTLSMFLRWGN</sequence>
<protein>
    <recommendedName>
        <fullName evidence="3">DUF3887 domain-containing protein</fullName>
    </recommendedName>
</protein>
<name>A0ABV8WQS0_9BACI</name>
<gene>
    <name evidence="1" type="ORF">ACFOY7_01395</name>
</gene>
<evidence type="ECO:0000313" key="1">
    <source>
        <dbReference type="EMBL" id="MFC4401755.1"/>
    </source>
</evidence>
<dbReference type="EMBL" id="JBHSDT010000001">
    <property type="protein sequence ID" value="MFC4401755.1"/>
    <property type="molecule type" value="Genomic_DNA"/>
</dbReference>
<comment type="caution">
    <text evidence="1">The sequence shown here is derived from an EMBL/GenBank/DDBJ whole genome shotgun (WGS) entry which is preliminary data.</text>
</comment>
<dbReference type="RefSeq" id="WP_390248629.1">
    <property type="nucleotide sequence ID" value="NZ_JBHSDT010000001.1"/>
</dbReference>
<proteinExistence type="predicted"/>
<organism evidence="1 2">
    <name type="scientific">Gracilibacillus xinjiangensis</name>
    <dbReference type="NCBI Taxonomy" id="1193282"/>
    <lineage>
        <taxon>Bacteria</taxon>
        <taxon>Bacillati</taxon>
        <taxon>Bacillota</taxon>
        <taxon>Bacilli</taxon>
        <taxon>Bacillales</taxon>
        <taxon>Bacillaceae</taxon>
        <taxon>Gracilibacillus</taxon>
    </lineage>
</organism>